<accession>A0A2A4FT48</accession>
<dbReference type="InterPro" id="IPR058163">
    <property type="entry name" value="LysR-type_TF_proteobact-type"/>
</dbReference>
<organism evidence="6 7">
    <name type="scientific">Rhizorhabdus dicambivorans</name>
    <dbReference type="NCBI Taxonomy" id="1850238"/>
    <lineage>
        <taxon>Bacteria</taxon>
        <taxon>Pseudomonadati</taxon>
        <taxon>Pseudomonadota</taxon>
        <taxon>Alphaproteobacteria</taxon>
        <taxon>Sphingomonadales</taxon>
        <taxon>Sphingomonadaceae</taxon>
        <taxon>Rhizorhabdus</taxon>
    </lineage>
</organism>
<dbReference type="InterPro" id="IPR000847">
    <property type="entry name" value="LysR_HTH_N"/>
</dbReference>
<dbReference type="SUPFAM" id="SSF46785">
    <property type="entry name" value="Winged helix' DNA-binding domain"/>
    <property type="match status" value="1"/>
</dbReference>
<dbReference type="Gene3D" id="3.40.190.290">
    <property type="match status" value="1"/>
</dbReference>
<evidence type="ECO:0000256" key="2">
    <source>
        <dbReference type="ARBA" id="ARBA00023015"/>
    </source>
</evidence>
<dbReference type="PROSITE" id="PS50931">
    <property type="entry name" value="HTH_LYSR"/>
    <property type="match status" value="1"/>
</dbReference>
<dbReference type="Pfam" id="PF03466">
    <property type="entry name" value="LysR_substrate"/>
    <property type="match status" value="1"/>
</dbReference>
<keyword evidence="3" id="KW-0238">DNA-binding</keyword>
<dbReference type="RefSeq" id="WP_066967855.1">
    <property type="nucleotide sequence ID" value="NZ_CP023449.1"/>
</dbReference>
<sequence length="297" mass="32709">MDRLTAMEAFVAVAELGSFSRAAARMRMSAAMMTLHIARLEEKLGVRLFNRTTRRVDLTEDGRQLLDRARAALHAFSQAENALKPGGGLTGRVRIDAPASIGHGFIVPALESFHRLYPDIVVELSLGDRGTVFRADGFDILLRVGEAPLSGWITVPLGTTRLVCLAAPDYIDRYGAPATPEDLNEHRCILYASVEGAGGNPWSFAQNGRRVRIRPPAAFTFNDGAAIMATTCAGLGIAQNLEMLAHDELHSGRLRPLLEDWTTMSLQVVLMSARDRYTLPHVRATMDFLAERIDWRL</sequence>
<dbReference type="FunFam" id="1.10.10.10:FF:000001">
    <property type="entry name" value="LysR family transcriptional regulator"/>
    <property type="match status" value="1"/>
</dbReference>
<evidence type="ECO:0000256" key="1">
    <source>
        <dbReference type="ARBA" id="ARBA00009437"/>
    </source>
</evidence>
<comment type="similarity">
    <text evidence="1">Belongs to the LysR transcriptional regulatory family.</text>
</comment>
<comment type="caution">
    <text evidence="6">The sequence shown here is derived from an EMBL/GenBank/DDBJ whole genome shotgun (WGS) entry which is preliminary data.</text>
</comment>
<evidence type="ECO:0000256" key="3">
    <source>
        <dbReference type="ARBA" id="ARBA00023125"/>
    </source>
</evidence>
<evidence type="ECO:0000259" key="5">
    <source>
        <dbReference type="PROSITE" id="PS50931"/>
    </source>
</evidence>
<name>A0A2A4FT48_9SPHN</name>
<gene>
    <name evidence="6" type="ORF">COO09_14845</name>
</gene>
<evidence type="ECO:0000256" key="4">
    <source>
        <dbReference type="ARBA" id="ARBA00023163"/>
    </source>
</evidence>
<dbReference type="PANTHER" id="PTHR30537">
    <property type="entry name" value="HTH-TYPE TRANSCRIPTIONAL REGULATOR"/>
    <property type="match status" value="1"/>
</dbReference>
<keyword evidence="7" id="KW-1185">Reference proteome</keyword>
<evidence type="ECO:0000313" key="6">
    <source>
        <dbReference type="EMBL" id="PCE41583.1"/>
    </source>
</evidence>
<dbReference type="GO" id="GO:0043565">
    <property type="term" value="F:sequence-specific DNA binding"/>
    <property type="evidence" value="ECO:0007669"/>
    <property type="project" value="TreeGrafter"/>
</dbReference>
<feature type="domain" description="HTH lysR-type" evidence="5">
    <location>
        <begin position="1"/>
        <end position="59"/>
    </location>
</feature>
<dbReference type="GO" id="GO:0006351">
    <property type="term" value="P:DNA-templated transcription"/>
    <property type="evidence" value="ECO:0007669"/>
    <property type="project" value="TreeGrafter"/>
</dbReference>
<dbReference type="KEGG" id="rdi:CMV14_05740"/>
<dbReference type="InterPro" id="IPR005119">
    <property type="entry name" value="LysR_subst-bd"/>
</dbReference>
<dbReference type="OrthoDB" id="9786526at2"/>
<dbReference type="SUPFAM" id="SSF53850">
    <property type="entry name" value="Periplasmic binding protein-like II"/>
    <property type="match status" value="1"/>
</dbReference>
<dbReference type="Proteomes" id="UP000218934">
    <property type="component" value="Unassembled WGS sequence"/>
</dbReference>
<keyword evidence="4" id="KW-0804">Transcription</keyword>
<dbReference type="EMBL" id="NWUF01000014">
    <property type="protein sequence ID" value="PCE41583.1"/>
    <property type="molecule type" value="Genomic_DNA"/>
</dbReference>
<dbReference type="AlphaFoldDB" id="A0A2A4FT48"/>
<dbReference type="InterPro" id="IPR036390">
    <property type="entry name" value="WH_DNA-bd_sf"/>
</dbReference>
<protein>
    <submittedName>
        <fullName evidence="6">LysR family transcriptional regulator</fullName>
    </submittedName>
</protein>
<reference evidence="6 7" key="1">
    <citation type="submission" date="2017-09" db="EMBL/GenBank/DDBJ databases">
        <title>The Catabolism of 3,6-Dichlorosalicylic acid is Initiated by the Cytochrome P450 Monooxygenase DsmABC in Rhizorhabdus dicambivorans Ndbn-20.</title>
        <authorList>
            <person name="Na L."/>
        </authorList>
    </citation>
    <scope>NUCLEOTIDE SEQUENCE [LARGE SCALE GENOMIC DNA]</scope>
    <source>
        <strain evidence="6 7">Ndbn-20m</strain>
    </source>
</reference>
<dbReference type="Gene3D" id="1.10.10.10">
    <property type="entry name" value="Winged helix-like DNA-binding domain superfamily/Winged helix DNA-binding domain"/>
    <property type="match status" value="1"/>
</dbReference>
<proteinExistence type="inferred from homology"/>
<dbReference type="GO" id="GO:0003700">
    <property type="term" value="F:DNA-binding transcription factor activity"/>
    <property type="evidence" value="ECO:0007669"/>
    <property type="project" value="InterPro"/>
</dbReference>
<dbReference type="CDD" id="cd08422">
    <property type="entry name" value="PBP2_CrgA_like"/>
    <property type="match status" value="1"/>
</dbReference>
<evidence type="ECO:0000313" key="7">
    <source>
        <dbReference type="Proteomes" id="UP000218934"/>
    </source>
</evidence>
<dbReference type="InterPro" id="IPR036388">
    <property type="entry name" value="WH-like_DNA-bd_sf"/>
</dbReference>
<keyword evidence="2" id="KW-0805">Transcription regulation</keyword>
<dbReference type="Pfam" id="PF00126">
    <property type="entry name" value="HTH_1"/>
    <property type="match status" value="1"/>
</dbReference>
<dbReference type="PANTHER" id="PTHR30537:SF58">
    <property type="entry name" value="HTH-TYPE TRANSCRIPTIONAL REGULATOR PERR"/>
    <property type="match status" value="1"/>
</dbReference>